<dbReference type="GO" id="GO:0000287">
    <property type="term" value="F:magnesium ion binding"/>
    <property type="evidence" value="ECO:0007669"/>
    <property type="project" value="InterPro"/>
</dbReference>
<dbReference type="GO" id="GO:0009097">
    <property type="term" value="P:isoleucine biosynthetic process"/>
    <property type="evidence" value="ECO:0007669"/>
    <property type="project" value="TreeGrafter"/>
</dbReference>
<feature type="domain" description="Thiamine pyrophosphate enzyme central" evidence="4">
    <location>
        <begin position="203"/>
        <end position="342"/>
    </location>
</feature>
<name>A0A4R4D4V7_9PROT</name>
<dbReference type="PANTHER" id="PTHR18968:SF13">
    <property type="entry name" value="ACETOLACTATE SYNTHASE CATALYTIC SUBUNIT, MITOCHONDRIAL"/>
    <property type="match status" value="1"/>
</dbReference>
<dbReference type="Pfam" id="PF02775">
    <property type="entry name" value="TPP_enzyme_C"/>
    <property type="match status" value="1"/>
</dbReference>
<evidence type="ECO:0000259" key="4">
    <source>
        <dbReference type="Pfam" id="PF00205"/>
    </source>
</evidence>
<dbReference type="NCBIfam" id="NF004772">
    <property type="entry name" value="PRK06112.1"/>
    <property type="match status" value="1"/>
</dbReference>
<evidence type="ECO:0000313" key="8">
    <source>
        <dbReference type="Proteomes" id="UP000295023"/>
    </source>
</evidence>
<feature type="domain" description="Thiamine pyrophosphate enzyme TPP-binding" evidence="5">
    <location>
        <begin position="410"/>
        <end position="561"/>
    </location>
</feature>
<dbReference type="InterPro" id="IPR012000">
    <property type="entry name" value="Thiamin_PyroP_enz_cen_dom"/>
</dbReference>
<dbReference type="GO" id="GO:0005948">
    <property type="term" value="C:acetolactate synthase complex"/>
    <property type="evidence" value="ECO:0007669"/>
    <property type="project" value="TreeGrafter"/>
</dbReference>
<comment type="similarity">
    <text evidence="1 3">Belongs to the TPP enzyme family.</text>
</comment>
<protein>
    <submittedName>
        <fullName evidence="7">Acetolactate synthase catalytic subunit</fullName>
    </submittedName>
</protein>
<dbReference type="CDD" id="cd00568">
    <property type="entry name" value="TPP_enzymes"/>
    <property type="match status" value="1"/>
</dbReference>
<dbReference type="Gene3D" id="3.40.50.970">
    <property type="match status" value="2"/>
</dbReference>
<dbReference type="InterPro" id="IPR045229">
    <property type="entry name" value="TPP_enz"/>
</dbReference>
<dbReference type="SUPFAM" id="SSF52467">
    <property type="entry name" value="DHS-like NAD/FAD-binding domain"/>
    <property type="match status" value="1"/>
</dbReference>
<dbReference type="GO" id="GO:0009099">
    <property type="term" value="P:L-valine biosynthetic process"/>
    <property type="evidence" value="ECO:0007669"/>
    <property type="project" value="TreeGrafter"/>
</dbReference>
<dbReference type="AlphaFoldDB" id="A0A4R4D4V7"/>
<dbReference type="OrthoDB" id="4494979at2"/>
<dbReference type="Gene3D" id="3.40.50.1220">
    <property type="entry name" value="TPP-binding domain"/>
    <property type="match status" value="1"/>
</dbReference>
<keyword evidence="8" id="KW-1185">Reference proteome</keyword>
<dbReference type="CDD" id="cd07035">
    <property type="entry name" value="TPP_PYR_POX_like"/>
    <property type="match status" value="1"/>
</dbReference>
<dbReference type="InterPro" id="IPR012001">
    <property type="entry name" value="Thiamin_PyroP_enz_TPP-bd_dom"/>
</dbReference>
<dbReference type="InterPro" id="IPR011766">
    <property type="entry name" value="TPP_enzyme_TPP-bd"/>
</dbReference>
<dbReference type="Pfam" id="PF00205">
    <property type="entry name" value="TPP_enzyme_M"/>
    <property type="match status" value="1"/>
</dbReference>
<evidence type="ECO:0000259" key="5">
    <source>
        <dbReference type="Pfam" id="PF02775"/>
    </source>
</evidence>
<dbReference type="EMBL" id="SKBM01000038">
    <property type="protein sequence ID" value="TCZ53599.1"/>
    <property type="molecule type" value="Genomic_DNA"/>
</dbReference>
<evidence type="ECO:0000259" key="6">
    <source>
        <dbReference type="Pfam" id="PF02776"/>
    </source>
</evidence>
<comment type="caution">
    <text evidence="7">The sequence shown here is derived from an EMBL/GenBank/DDBJ whole genome shotgun (WGS) entry which is preliminary data.</text>
</comment>
<dbReference type="PANTHER" id="PTHR18968">
    <property type="entry name" value="THIAMINE PYROPHOSPHATE ENZYMES"/>
    <property type="match status" value="1"/>
</dbReference>
<evidence type="ECO:0000256" key="1">
    <source>
        <dbReference type="ARBA" id="ARBA00007812"/>
    </source>
</evidence>
<accession>A0A4R4D4V7</accession>
<gene>
    <name evidence="7" type="ORF">EXY23_24475</name>
</gene>
<sequence>MPDHAGHSTNATVALRLAEAFRRHGVTLTFGQSLPSAFHLASPHAGIDQKVYRQENAGGTMADGYARISRKVGVVTAQNGPAATLLVPPLAEALKASIPIVALVQEVTRDATDRNAFQELDHIGMFAPVAKWVRRIDRADRLDDYVDMAFTAAASGRPGPAVLLVPADLLTEAASPLSSLLRPRALSLGHVPLDRTLADPAAIAAAADALAAAKHPLVVAGGGIHLSDAAAELAALQEAAHLPVGTTVMGKGAADETHPLTLGVIGYVMGQGSRTAALRPMVDRADLVLLVGNRTNQNGTDSWKLFGPDTRFIHLDMDPMEVGRNYEAMRLVGDAKLTLAALTEALRQRDLSARKAARAGIEAEIAQGIATWRRTIAGVTSRDAPLPRPERLMAELDALLRPKDIVVADASYSSIWVANYLTARRPGQRFLTPRGIAGLGWGLPMAIGAKIAAEEAGSGARVVCLCGDGGFAHSWAELETLRRLELPIVTLVLNNGILGYQKHAEEVKFGEHTKAVFFTTVDHAAIARACGVEGVRVEHSAEIRPALAAALEAGKPVLVDMVTDPDAKPPISFYAGHYPEPF</sequence>
<dbReference type="Pfam" id="PF02776">
    <property type="entry name" value="TPP_enzyme_N"/>
    <property type="match status" value="1"/>
</dbReference>
<evidence type="ECO:0000256" key="3">
    <source>
        <dbReference type="RuleBase" id="RU362132"/>
    </source>
</evidence>
<dbReference type="Proteomes" id="UP000295023">
    <property type="component" value="Unassembled WGS sequence"/>
</dbReference>
<dbReference type="GO" id="GO:0050660">
    <property type="term" value="F:flavin adenine dinucleotide binding"/>
    <property type="evidence" value="ECO:0007669"/>
    <property type="project" value="TreeGrafter"/>
</dbReference>
<evidence type="ECO:0000313" key="7">
    <source>
        <dbReference type="EMBL" id="TCZ53599.1"/>
    </source>
</evidence>
<dbReference type="SUPFAM" id="SSF52518">
    <property type="entry name" value="Thiamin diphosphate-binding fold (THDP-binding)"/>
    <property type="match status" value="2"/>
</dbReference>
<dbReference type="GO" id="GO:0030976">
    <property type="term" value="F:thiamine pyrophosphate binding"/>
    <property type="evidence" value="ECO:0007669"/>
    <property type="project" value="InterPro"/>
</dbReference>
<proteinExistence type="inferred from homology"/>
<dbReference type="RefSeq" id="WP_132296234.1">
    <property type="nucleotide sequence ID" value="NZ_SKBM01000038.1"/>
</dbReference>
<organism evidence="7 8">
    <name type="scientific">Roseicella aquatilis</name>
    <dbReference type="NCBI Taxonomy" id="2527868"/>
    <lineage>
        <taxon>Bacteria</taxon>
        <taxon>Pseudomonadati</taxon>
        <taxon>Pseudomonadota</taxon>
        <taxon>Alphaproteobacteria</taxon>
        <taxon>Acetobacterales</taxon>
        <taxon>Roseomonadaceae</taxon>
        <taxon>Roseicella</taxon>
    </lineage>
</organism>
<feature type="domain" description="Thiamine pyrophosphate enzyme N-terminal TPP-binding" evidence="6">
    <location>
        <begin position="13"/>
        <end position="125"/>
    </location>
</feature>
<keyword evidence="2 3" id="KW-0786">Thiamine pyrophosphate</keyword>
<dbReference type="InterPro" id="IPR029061">
    <property type="entry name" value="THDP-binding"/>
</dbReference>
<dbReference type="GO" id="GO:0003984">
    <property type="term" value="F:acetolactate synthase activity"/>
    <property type="evidence" value="ECO:0007669"/>
    <property type="project" value="TreeGrafter"/>
</dbReference>
<reference evidence="7 8" key="1">
    <citation type="submission" date="2019-03" db="EMBL/GenBank/DDBJ databases">
        <title>Paracraurococcus aquatilis NE82 genome sequence.</title>
        <authorList>
            <person name="Zhao Y."/>
            <person name="Du Z."/>
        </authorList>
    </citation>
    <scope>NUCLEOTIDE SEQUENCE [LARGE SCALE GENOMIC DNA]</scope>
    <source>
        <strain evidence="7 8">NE82</strain>
    </source>
</reference>
<dbReference type="InterPro" id="IPR029035">
    <property type="entry name" value="DHS-like_NAD/FAD-binding_dom"/>
</dbReference>
<evidence type="ECO:0000256" key="2">
    <source>
        <dbReference type="ARBA" id="ARBA00023052"/>
    </source>
</evidence>